<keyword evidence="3" id="KW-0677">Repeat</keyword>
<dbReference type="SUPFAM" id="SSF49313">
    <property type="entry name" value="Cadherin-like"/>
    <property type="match status" value="2"/>
</dbReference>
<dbReference type="PRINTS" id="PR00205">
    <property type="entry name" value="CADHERIN"/>
</dbReference>
<keyword evidence="6" id="KW-1133">Transmembrane helix</keyword>
<dbReference type="PANTHER" id="PTHR24026:SF136">
    <property type="entry name" value="PROTOCADHERIN-23"/>
    <property type="match status" value="1"/>
</dbReference>
<feature type="domain" description="Cadherin" evidence="10">
    <location>
        <begin position="170"/>
        <end position="251"/>
    </location>
</feature>
<dbReference type="GO" id="GO:0016020">
    <property type="term" value="C:membrane"/>
    <property type="evidence" value="ECO:0007669"/>
    <property type="project" value="UniProtKB-SubCell"/>
</dbReference>
<feature type="domain" description="Cadherin" evidence="10">
    <location>
        <begin position="2"/>
        <end position="45"/>
    </location>
</feature>
<dbReference type="PROSITE" id="PS00232">
    <property type="entry name" value="CADHERIN_1"/>
    <property type="match status" value="1"/>
</dbReference>
<dbReference type="AlphaFoldDB" id="A0ABD2PTK7"/>
<dbReference type="InterPro" id="IPR020894">
    <property type="entry name" value="Cadherin_CS"/>
</dbReference>
<evidence type="ECO:0000256" key="1">
    <source>
        <dbReference type="ARBA" id="ARBA00004370"/>
    </source>
</evidence>
<keyword evidence="8" id="KW-0325">Glycoprotein</keyword>
<dbReference type="Gene3D" id="2.60.40.60">
    <property type="entry name" value="Cadherins"/>
    <property type="match status" value="2"/>
</dbReference>
<comment type="caution">
    <text evidence="11">The sequence shown here is derived from an EMBL/GenBank/DDBJ whole genome shotgun (WGS) entry which is preliminary data.</text>
</comment>
<evidence type="ECO:0000256" key="2">
    <source>
        <dbReference type="ARBA" id="ARBA00022692"/>
    </source>
</evidence>
<evidence type="ECO:0000256" key="3">
    <source>
        <dbReference type="ARBA" id="ARBA00022737"/>
    </source>
</evidence>
<dbReference type="InterPro" id="IPR015919">
    <property type="entry name" value="Cadherin-like_sf"/>
</dbReference>
<dbReference type="EMBL" id="JBJKFK010002670">
    <property type="protein sequence ID" value="KAL3310760.1"/>
    <property type="molecule type" value="Genomic_DNA"/>
</dbReference>
<evidence type="ECO:0000256" key="9">
    <source>
        <dbReference type="PROSITE-ProRule" id="PRU00043"/>
    </source>
</evidence>
<keyword evidence="12" id="KW-1185">Reference proteome</keyword>
<dbReference type="FunFam" id="2.60.40.60:FF:000020">
    <property type="entry name" value="Dachsous cadherin-related 1b"/>
    <property type="match status" value="1"/>
</dbReference>
<dbReference type="CDD" id="cd11304">
    <property type="entry name" value="Cadherin_repeat"/>
    <property type="match status" value="2"/>
</dbReference>
<evidence type="ECO:0000259" key="10">
    <source>
        <dbReference type="PROSITE" id="PS50268"/>
    </source>
</evidence>
<gene>
    <name evidence="11" type="ORF">Ciccas_010669</name>
</gene>
<keyword evidence="2" id="KW-0812">Transmembrane</keyword>
<dbReference type="InterPro" id="IPR002126">
    <property type="entry name" value="Cadherin-like_dom"/>
</dbReference>
<evidence type="ECO:0000256" key="6">
    <source>
        <dbReference type="ARBA" id="ARBA00022989"/>
    </source>
</evidence>
<keyword evidence="7" id="KW-0472">Membrane</keyword>
<evidence type="ECO:0000313" key="11">
    <source>
        <dbReference type="EMBL" id="KAL3310760.1"/>
    </source>
</evidence>
<dbReference type="GO" id="GO:0005509">
    <property type="term" value="F:calcium ion binding"/>
    <property type="evidence" value="ECO:0007669"/>
    <property type="project" value="UniProtKB-UniRule"/>
</dbReference>
<evidence type="ECO:0000256" key="7">
    <source>
        <dbReference type="ARBA" id="ARBA00023136"/>
    </source>
</evidence>
<evidence type="ECO:0000313" key="12">
    <source>
        <dbReference type="Proteomes" id="UP001626550"/>
    </source>
</evidence>
<dbReference type="Pfam" id="PF00028">
    <property type="entry name" value="Cadherin"/>
    <property type="match status" value="2"/>
</dbReference>
<keyword evidence="4 9" id="KW-0106">Calcium</keyword>
<evidence type="ECO:0000256" key="8">
    <source>
        <dbReference type="ARBA" id="ARBA00023180"/>
    </source>
</evidence>
<accession>A0ABD2PTK7</accession>
<organism evidence="11 12">
    <name type="scientific">Cichlidogyrus casuarinus</name>
    <dbReference type="NCBI Taxonomy" id="1844966"/>
    <lineage>
        <taxon>Eukaryota</taxon>
        <taxon>Metazoa</taxon>
        <taxon>Spiralia</taxon>
        <taxon>Lophotrochozoa</taxon>
        <taxon>Platyhelminthes</taxon>
        <taxon>Monogenea</taxon>
        <taxon>Monopisthocotylea</taxon>
        <taxon>Dactylogyridea</taxon>
        <taxon>Ancyrocephalidae</taxon>
        <taxon>Cichlidogyrus</taxon>
    </lineage>
</organism>
<reference evidence="11 12" key="1">
    <citation type="submission" date="2024-11" db="EMBL/GenBank/DDBJ databases">
        <title>Adaptive evolution of stress response genes in parasites aligns with host niche diversity.</title>
        <authorList>
            <person name="Hahn C."/>
            <person name="Resl P."/>
        </authorList>
    </citation>
    <scope>NUCLEOTIDE SEQUENCE [LARGE SCALE GENOMIC DNA]</scope>
    <source>
        <strain evidence="11">EGGRZ-B1_66</strain>
        <tissue evidence="11">Body</tissue>
    </source>
</reference>
<dbReference type="PROSITE" id="PS50268">
    <property type="entry name" value="CADHERIN_2"/>
    <property type="match status" value="3"/>
</dbReference>
<keyword evidence="5" id="KW-0130">Cell adhesion</keyword>
<feature type="domain" description="Cadherin" evidence="10">
    <location>
        <begin position="56"/>
        <end position="169"/>
    </location>
</feature>
<name>A0ABD2PTK7_9PLAT</name>
<dbReference type="PANTHER" id="PTHR24026">
    <property type="entry name" value="FAT ATYPICAL CADHERIN-RELATED"/>
    <property type="match status" value="1"/>
</dbReference>
<sequence>MRPLDREDLGLVKEGVLLCTDTEGHQITQTFSVNVLDMNDHAPQFFHGYQNVSNGQVTMLHFNVQENAEPGTELQASLRGQLISALASDQDTGDNARLRYKFPEGSESNSNFELDETTGRMRTRVKLDRESVSSHTLTLLAIDAGNPPLTSTALVQVEVRDENDNVPRFDMIAYDFRLSEEAKPQTMVGRLFASDLDSSGNNSSEFNGILYFLFPLTPSPSSRIPFTCNYASGEILTTNKLDREQHAQYHLN</sequence>
<feature type="non-terminal residue" evidence="11">
    <location>
        <position position="252"/>
    </location>
</feature>
<dbReference type="Proteomes" id="UP001626550">
    <property type="component" value="Unassembled WGS sequence"/>
</dbReference>
<protein>
    <recommendedName>
        <fullName evidence="10">Cadherin domain-containing protein</fullName>
    </recommendedName>
</protein>
<proteinExistence type="predicted"/>
<evidence type="ECO:0000256" key="4">
    <source>
        <dbReference type="ARBA" id="ARBA00022837"/>
    </source>
</evidence>
<evidence type="ECO:0000256" key="5">
    <source>
        <dbReference type="ARBA" id="ARBA00022889"/>
    </source>
</evidence>
<comment type="subcellular location">
    <subcellularLocation>
        <location evidence="1">Membrane</location>
    </subcellularLocation>
</comment>
<dbReference type="SMART" id="SM00112">
    <property type="entry name" value="CA"/>
    <property type="match status" value="1"/>
</dbReference>